<dbReference type="Proteomes" id="UP000324351">
    <property type="component" value="Unassembled WGS sequence"/>
</dbReference>
<accession>A0A5B1M4C2</accession>
<proteinExistence type="predicted"/>
<dbReference type="NCBIfam" id="TIGR03619">
    <property type="entry name" value="F420_Rv2161c"/>
    <property type="match status" value="1"/>
</dbReference>
<evidence type="ECO:0000313" key="3">
    <source>
        <dbReference type="Proteomes" id="UP000324351"/>
    </source>
</evidence>
<feature type="domain" description="Luciferase-like" evidence="1">
    <location>
        <begin position="12"/>
        <end position="235"/>
    </location>
</feature>
<protein>
    <submittedName>
        <fullName evidence="2">TIGR03619 family F420-dependent LLM class oxidoreductase</fullName>
        <ecNumber evidence="2">1.-.-.-</ecNumber>
    </submittedName>
</protein>
<name>A0A5B1M4C2_9ACTN</name>
<dbReference type="InterPro" id="IPR011251">
    <property type="entry name" value="Luciferase-like_dom"/>
</dbReference>
<dbReference type="InterPro" id="IPR051260">
    <property type="entry name" value="Diverse_substr_monoxygenases"/>
</dbReference>
<gene>
    <name evidence="2" type="ORF">F0U47_09120</name>
</gene>
<dbReference type="EC" id="1.-.-.-" evidence="2"/>
<reference evidence="2 3" key="2">
    <citation type="submission" date="2019-09" db="EMBL/GenBank/DDBJ databases">
        <authorList>
            <person name="Jin C."/>
        </authorList>
    </citation>
    <scope>NUCLEOTIDE SEQUENCE [LARGE SCALE GENOMIC DNA]</scope>
    <source>
        <strain evidence="2 3">BN140041</strain>
    </source>
</reference>
<keyword evidence="2" id="KW-0560">Oxidoreductase</keyword>
<keyword evidence="3" id="KW-1185">Reference proteome</keyword>
<dbReference type="Gene3D" id="3.20.20.30">
    <property type="entry name" value="Luciferase-like domain"/>
    <property type="match status" value="1"/>
</dbReference>
<comment type="caution">
    <text evidence="2">The sequence shown here is derived from an EMBL/GenBank/DDBJ whole genome shotgun (WGS) entry which is preliminary data.</text>
</comment>
<dbReference type="PANTHER" id="PTHR30011:SF32">
    <property type="entry name" value="CONSERVED PROTEIN"/>
    <property type="match status" value="1"/>
</dbReference>
<dbReference type="SUPFAM" id="SSF51679">
    <property type="entry name" value="Bacterial luciferase-like"/>
    <property type="match status" value="1"/>
</dbReference>
<dbReference type="Pfam" id="PF00296">
    <property type="entry name" value="Bac_luciferase"/>
    <property type="match status" value="1"/>
</dbReference>
<dbReference type="RefSeq" id="WP_149749965.1">
    <property type="nucleotide sequence ID" value="NZ_VUJW01000003.1"/>
</dbReference>
<sequence length="298" mass="33028">MRFSFAEGMTQAAYYAPLAQACEAAGYTSMTIADSLIYPQESDSQYPYTDTGDREFLLGKEFIETFILCAHLFAVTSTLRLTPFVLKLPVRPPVLVAKQASSLAFLSGNRLGLGVGLSPWPEDFAAMGVPWERRGKRMDECMDILRGLTQPGEEPTFFGYDGEFYDFAPLQQCPAPTEKIPLLVGGHSDAALRRAVRKGDGWMHAGGDGEELDRLLPRLAEIRKEEGDTRDSSEFEVHVISYDAYTPDGVKRLEDKGVTDCIVGFRIPYIKGPDTEPLETKVKHLEQYAESVIAKVNG</sequence>
<dbReference type="PANTHER" id="PTHR30011">
    <property type="entry name" value="ALKANESULFONATE MONOOXYGENASE-RELATED"/>
    <property type="match status" value="1"/>
</dbReference>
<dbReference type="InterPro" id="IPR036661">
    <property type="entry name" value="Luciferase-like_sf"/>
</dbReference>
<dbReference type="InterPro" id="IPR019921">
    <property type="entry name" value="Lucif-like_OxRdtase_Rv2161c"/>
</dbReference>
<evidence type="ECO:0000313" key="2">
    <source>
        <dbReference type="EMBL" id="KAA1427601.1"/>
    </source>
</evidence>
<dbReference type="GO" id="GO:0016705">
    <property type="term" value="F:oxidoreductase activity, acting on paired donors, with incorporation or reduction of molecular oxygen"/>
    <property type="evidence" value="ECO:0007669"/>
    <property type="project" value="InterPro"/>
</dbReference>
<dbReference type="AlphaFoldDB" id="A0A5B1M4C2"/>
<dbReference type="EMBL" id="VUJW01000003">
    <property type="protein sequence ID" value="KAA1427601.1"/>
    <property type="molecule type" value="Genomic_DNA"/>
</dbReference>
<organism evidence="2 3">
    <name type="scientific">Nocardioides antri</name>
    <dbReference type="NCBI Taxonomy" id="2607659"/>
    <lineage>
        <taxon>Bacteria</taxon>
        <taxon>Bacillati</taxon>
        <taxon>Actinomycetota</taxon>
        <taxon>Actinomycetes</taxon>
        <taxon>Propionibacteriales</taxon>
        <taxon>Nocardioidaceae</taxon>
        <taxon>Nocardioides</taxon>
    </lineage>
</organism>
<dbReference type="PROSITE" id="PS51257">
    <property type="entry name" value="PROKAR_LIPOPROTEIN"/>
    <property type="match status" value="1"/>
</dbReference>
<evidence type="ECO:0000259" key="1">
    <source>
        <dbReference type="Pfam" id="PF00296"/>
    </source>
</evidence>
<reference evidence="2 3" key="1">
    <citation type="submission" date="2019-09" db="EMBL/GenBank/DDBJ databases">
        <title>Nocardioides panacisoli sp. nov., isolated from the soil of a ginseng field.</title>
        <authorList>
            <person name="Cho C."/>
        </authorList>
    </citation>
    <scope>NUCLEOTIDE SEQUENCE [LARGE SCALE GENOMIC DNA]</scope>
    <source>
        <strain evidence="2 3">BN140041</strain>
    </source>
</reference>